<protein>
    <submittedName>
        <fullName evidence="1">Uncharacterized protein</fullName>
    </submittedName>
</protein>
<evidence type="ECO:0000313" key="2">
    <source>
        <dbReference type="Proteomes" id="UP001412239"/>
    </source>
</evidence>
<dbReference type="Proteomes" id="UP001412239">
    <property type="component" value="Unassembled WGS sequence"/>
</dbReference>
<dbReference type="EMBL" id="LN890996">
    <property type="protein sequence ID" value="CUS12258.1"/>
    <property type="molecule type" value="Genomic_DNA"/>
</dbReference>
<name>A0A292Q052_9PEZI</name>
<evidence type="ECO:0000313" key="1">
    <source>
        <dbReference type="EMBL" id="CUS12258.1"/>
    </source>
</evidence>
<organism evidence="1 2">
    <name type="scientific">Tuber aestivum</name>
    <name type="common">summer truffle</name>
    <dbReference type="NCBI Taxonomy" id="59557"/>
    <lineage>
        <taxon>Eukaryota</taxon>
        <taxon>Fungi</taxon>
        <taxon>Dikarya</taxon>
        <taxon>Ascomycota</taxon>
        <taxon>Pezizomycotina</taxon>
        <taxon>Pezizomycetes</taxon>
        <taxon>Pezizales</taxon>
        <taxon>Tuberaceae</taxon>
        <taxon>Tuber</taxon>
    </lineage>
</organism>
<sequence>MIAAYASTFDQLFDPSPTSPYTFSSDMSSPTTRATRAVAEKVFHAICDAIKSGKPEVLEFANLDSAVSDLVLDSLFDRINGHLEEHSFHVHFSALDHHLLVVMPSLLHEAAGAWLIEQYTRWRGANLISSEASRAIMKPVSPRIDNFIGQYANTVKEPDFSFIPVGPNRVKRDFPSIVLEAGWSTTAVGLTEARRIWHDGSGGRVMVVILVKLFRPRGANDPIRVTLEISHTTPGGAYHLLILRSPCFQIPVLHNKIQLLQSWSYSGDNVHQTITLRQYFRLNLRSCARI</sequence>
<proteinExistence type="predicted"/>
<keyword evidence="2" id="KW-1185">Reference proteome</keyword>
<dbReference type="AlphaFoldDB" id="A0A292Q052"/>
<gene>
    <name evidence="1" type="ORF">GSTUAT00003584001</name>
</gene>
<accession>A0A292Q052</accession>
<reference evidence="1" key="1">
    <citation type="submission" date="2015-10" db="EMBL/GenBank/DDBJ databases">
        <authorList>
            <person name="Regsiter A."/>
            <person name="william w."/>
        </authorList>
    </citation>
    <scope>NUCLEOTIDE SEQUENCE</scope>
    <source>
        <strain evidence="1">Montdore</strain>
    </source>
</reference>